<evidence type="ECO:0000256" key="1">
    <source>
        <dbReference type="SAM" id="MobiDB-lite"/>
    </source>
</evidence>
<evidence type="ECO:0000313" key="2">
    <source>
        <dbReference type="EMBL" id="KAA3483469.1"/>
    </source>
</evidence>
<gene>
    <name evidence="2" type="ORF">EPI10_005640</name>
</gene>
<name>A0A5B6WNM3_9ROSI</name>
<keyword evidence="3" id="KW-1185">Reference proteome</keyword>
<comment type="caution">
    <text evidence="2">The sequence shown here is derived from an EMBL/GenBank/DDBJ whole genome shotgun (WGS) entry which is preliminary data.</text>
</comment>
<feature type="region of interest" description="Disordered" evidence="1">
    <location>
        <begin position="39"/>
        <end position="68"/>
    </location>
</feature>
<feature type="compositionally biased region" description="Polar residues" evidence="1">
    <location>
        <begin position="47"/>
        <end position="58"/>
    </location>
</feature>
<dbReference type="AlphaFoldDB" id="A0A5B6WNM3"/>
<evidence type="ECO:0000313" key="3">
    <source>
        <dbReference type="Proteomes" id="UP000325315"/>
    </source>
</evidence>
<sequence length="68" mass="7646">MQVIHDSWTGLERIRGGHAEDHSKFGRGVWAGGETEAFTNKHKRSNNNRATRVTSITSPLPKHHKIDS</sequence>
<dbReference type="Proteomes" id="UP000325315">
    <property type="component" value="Unassembled WGS sequence"/>
</dbReference>
<organism evidence="2 3">
    <name type="scientific">Gossypium australe</name>
    <dbReference type="NCBI Taxonomy" id="47621"/>
    <lineage>
        <taxon>Eukaryota</taxon>
        <taxon>Viridiplantae</taxon>
        <taxon>Streptophyta</taxon>
        <taxon>Embryophyta</taxon>
        <taxon>Tracheophyta</taxon>
        <taxon>Spermatophyta</taxon>
        <taxon>Magnoliopsida</taxon>
        <taxon>eudicotyledons</taxon>
        <taxon>Gunneridae</taxon>
        <taxon>Pentapetalae</taxon>
        <taxon>rosids</taxon>
        <taxon>malvids</taxon>
        <taxon>Malvales</taxon>
        <taxon>Malvaceae</taxon>
        <taxon>Malvoideae</taxon>
        <taxon>Gossypium</taxon>
    </lineage>
</organism>
<proteinExistence type="predicted"/>
<dbReference type="EMBL" id="SMMG02000002">
    <property type="protein sequence ID" value="KAA3483469.1"/>
    <property type="molecule type" value="Genomic_DNA"/>
</dbReference>
<protein>
    <submittedName>
        <fullName evidence="2">Uncharacterized protein</fullName>
    </submittedName>
</protein>
<accession>A0A5B6WNM3</accession>
<reference evidence="3" key="1">
    <citation type="journal article" date="2019" name="Plant Biotechnol. J.">
        <title>Genome sequencing of the Australian wild diploid species Gossypium australe highlights disease resistance and delayed gland morphogenesis.</title>
        <authorList>
            <person name="Cai Y."/>
            <person name="Cai X."/>
            <person name="Wang Q."/>
            <person name="Wang P."/>
            <person name="Zhang Y."/>
            <person name="Cai C."/>
            <person name="Xu Y."/>
            <person name="Wang K."/>
            <person name="Zhou Z."/>
            <person name="Wang C."/>
            <person name="Geng S."/>
            <person name="Li B."/>
            <person name="Dong Q."/>
            <person name="Hou Y."/>
            <person name="Wang H."/>
            <person name="Ai P."/>
            <person name="Liu Z."/>
            <person name="Yi F."/>
            <person name="Sun M."/>
            <person name="An G."/>
            <person name="Cheng J."/>
            <person name="Zhang Y."/>
            <person name="Shi Q."/>
            <person name="Xie Y."/>
            <person name="Shi X."/>
            <person name="Chang Y."/>
            <person name="Huang F."/>
            <person name="Chen Y."/>
            <person name="Hong S."/>
            <person name="Mi L."/>
            <person name="Sun Q."/>
            <person name="Zhang L."/>
            <person name="Zhou B."/>
            <person name="Peng R."/>
            <person name="Zhang X."/>
            <person name="Liu F."/>
        </authorList>
    </citation>
    <scope>NUCLEOTIDE SEQUENCE [LARGE SCALE GENOMIC DNA]</scope>
    <source>
        <strain evidence="3">cv. PA1801</strain>
    </source>
</reference>